<dbReference type="CDD" id="cd07936">
    <property type="entry name" value="SCAN"/>
    <property type="match status" value="1"/>
</dbReference>
<keyword evidence="4" id="KW-1185">Reference proteome</keyword>
<reference evidence="3" key="2">
    <citation type="submission" date="2025-09" db="UniProtKB">
        <authorList>
            <consortium name="Ensembl"/>
        </authorList>
    </citation>
    <scope>IDENTIFICATION</scope>
</reference>
<dbReference type="FunFam" id="1.10.4020.10:FF:000001">
    <property type="entry name" value="zinc finger protein 263 isoform X1"/>
    <property type="match status" value="1"/>
</dbReference>
<dbReference type="InterPro" id="IPR050916">
    <property type="entry name" value="SCAN-C2H2_zinc_finger"/>
</dbReference>
<protein>
    <recommendedName>
        <fullName evidence="2">SCAN box domain-containing protein</fullName>
    </recommendedName>
</protein>
<name>A0A8D2L417_VARKO</name>
<evidence type="ECO:0000259" key="2">
    <source>
        <dbReference type="PROSITE" id="PS50804"/>
    </source>
</evidence>
<dbReference type="InterPro" id="IPR003309">
    <property type="entry name" value="SCAN_dom"/>
</dbReference>
<dbReference type="InterPro" id="IPR038269">
    <property type="entry name" value="SCAN_sf"/>
</dbReference>
<organism evidence="3 4">
    <name type="scientific">Varanus komodoensis</name>
    <name type="common">Komodo dragon</name>
    <dbReference type="NCBI Taxonomy" id="61221"/>
    <lineage>
        <taxon>Eukaryota</taxon>
        <taxon>Metazoa</taxon>
        <taxon>Chordata</taxon>
        <taxon>Craniata</taxon>
        <taxon>Vertebrata</taxon>
        <taxon>Euteleostomi</taxon>
        <taxon>Lepidosauria</taxon>
        <taxon>Squamata</taxon>
        <taxon>Bifurcata</taxon>
        <taxon>Unidentata</taxon>
        <taxon>Episquamata</taxon>
        <taxon>Toxicofera</taxon>
        <taxon>Anguimorpha</taxon>
        <taxon>Paleoanguimorpha</taxon>
        <taxon>Varanoidea</taxon>
        <taxon>Varanidae</taxon>
        <taxon>Varanus</taxon>
    </lineage>
</organism>
<keyword evidence="1" id="KW-0539">Nucleus</keyword>
<dbReference type="SUPFAM" id="SSF47353">
    <property type="entry name" value="Retrovirus capsid dimerization domain-like"/>
    <property type="match status" value="1"/>
</dbReference>
<dbReference type="SMART" id="SM00431">
    <property type="entry name" value="SCAN"/>
    <property type="match status" value="1"/>
</dbReference>
<dbReference type="Pfam" id="PF02023">
    <property type="entry name" value="SCAN"/>
    <property type="match status" value="1"/>
</dbReference>
<dbReference type="Gene3D" id="1.10.4020.10">
    <property type="entry name" value="DNA breaking-rejoining enzymes"/>
    <property type="match status" value="1"/>
</dbReference>
<dbReference type="Proteomes" id="UP000694545">
    <property type="component" value="Unplaced"/>
</dbReference>
<dbReference type="PANTHER" id="PTHR45935:SF15">
    <property type="entry name" value="SCAN BOX DOMAIN-CONTAINING PROTEIN"/>
    <property type="match status" value="1"/>
</dbReference>
<proteinExistence type="predicted"/>
<dbReference type="PANTHER" id="PTHR45935">
    <property type="entry name" value="PROTEIN ZBED8-RELATED"/>
    <property type="match status" value="1"/>
</dbReference>
<feature type="domain" description="SCAN box" evidence="2">
    <location>
        <begin position="32"/>
        <end position="110"/>
    </location>
</feature>
<reference evidence="3" key="1">
    <citation type="submission" date="2025-08" db="UniProtKB">
        <authorList>
            <consortium name="Ensembl"/>
        </authorList>
    </citation>
    <scope>IDENTIFICATION</scope>
</reference>
<dbReference type="Ensembl" id="ENSVKKT00000016711.1">
    <property type="protein sequence ID" value="ENSVKKP00000016315.1"/>
    <property type="gene ID" value="ENSVKKG00000011122.1"/>
</dbReference>
<evidence type="ECO:0000313" key="3">
    <source>
        <dbReference type="Ensembl" id="ENSVKKP00000016315.1"/>
    </source>
</evidence>
<sequence>MEDVAPGTPRTVDSRQLQEIKMEDLLALEPQRRQFRQLCYQDDWGPRGVYGHLRELCTQWLRPERHTKEQILELVILEQFLAVLPSEMQSWVKARAAESGFHAVSLAEDFLVEQRQAEKPER</sequence>
<evidence type="ECO:0000313" key="4">
    <source>
        <dbReference type="Proteomes" id="UP000694545"/>
    </source>
</evidence>
<dbReference type="OMA" id="PREALTW"/>
<accession>A0A8D2L417</accession>
<dbReference type="PROSITE" id="PS50804">
    <property type="entry name" value="SCAN_BOX"/>
    <property type="match status" value="1"/>
</dbReference>
<dbReference type="AlphaFoldDB" id="A0A8D2L417"/>
<evidence type="ECO:0000256" key="1">
    <source>
        <dbReference type="ARBA" id="ARBA00023242"/>
    </source>
</evidence>